<evidence type="ECO:0008006" key="4">
    <source>
        <dbReference type="Google" id="ProtNLM"/>
    </source>
</evidence>
<dbReference type="SUPFAM" id="SSF52172">
    <property type="entry name" value="CheY-like"/>
    <property type="match status" value="1"/>
</dbReference>
<name>A0ABT6WM10_9ACTN</name>
<evidence type="ECO:0000313" key="3">
    <source>
        <dbReference type="Proteomes" id="UP001241758"/>
    </source>
</evidence>
<keyword evidence="1" id="KW-0812">Transmembrane</keyword>
<gene>
    <name evidence="2" type="ORF">QLQ12_19385</name>
</gene>
<dbReference type="InterPro" id="IPR011006">
    <property type="entry name" value="CheY-like_superfamily"/>
</dbReference>
<protein>
    <recommendedName>
        <fullName evidence="4">Response regulatory domain-containing protein</fullName>
    </recommendedName>
</protein>
<feature type="transmembrane region" description="Helical" evidence="1">
    <location>
        <begin position="47"/>
        <end position="69"/>
    </location>
</feature>
<keyword evidence="1" id="KW-1133">Transmembrane helix</keyword>
<dbReference type="RefSeq" id="WP_282761611.1">
    <property type="nucleotide sequence ID" value="NZ_JASCTH010000012.1"/>
</dbReference>
<keyword evidence="3" id="KW-1185">Reference proteome</keyword>
<evidence type="ECO:0000256" key="1">
    <source>
        <dbReference type="SAM" id="Phobius"/>
    </source>
</evidence>
<accession>A0ABT6WM10</accession>
<evidence type="ECO:0000313" key="2">
    <source>
        <dbReference type="EMBL" id="MDI6100778.1"/>
    </source>
</evidence>
<comment type="caution">
    <text evidence="2">The sequence shown here is derived from an EMBL/GenBank/DDBJ whole genome shotgun (WGS) entry which is preliminary data.</text>
</comment>
<organism evidence="2 3">
    <name type="scientific">Actinoplanes sandaracinus</name>
    <dbReference type="NCBI Taxonomy" id="3045177"/>
    <lineage>
        <taxon>Bacteria</taxon>
        <taxon>Bacillati</taxon>
        <taxon>Actinomycetota</taxon>
        <taxon>Actinomycetes</taxon>
        <taxon>Micromonosporales</taxon>
        <taxon>Micromonosporaceae</taxon>
        <taxon>Actinoplanes</taxon>
    </lineage>
</organism>
<keyword evidence="1" id="KW-0472">Membrane</keyword>
<dbReference type="EMBL" id="JASCTH010000012">
    <property type="protein sequence ID" value="MDI6100778.1"/>
    <property type="molecule type" value="Genomic_DNA"/>
</dbReference>
<reference evidence="2 3" key="1">
    <citation type="submission" date="2023-05" db="EMBL/GenBank/DDBJ databases">
        <title>Actinoplanes sp. NEAU-A12 genome sequencing.</title>
        <authorList>
            <person name="Wang Z.-S."/>
        </authorList>
    </citation>
    <scope>NUCLEOTIDE SEQUENCE [LARGE SCALE GENOMIC DNA]</scope>
    <source>
        <strain evidence="2 3">NEAU-A12</strain>
    </source>
</reference>
<sequence length="306" mass="32133">MLIAEDDERQAELLRQYLRAAGHRVAVVHDGRSAPAARQRPPESVTLAAMGGVIGTLLGLVASAGYAGYHQCTYVAVIRGGPNGLTVHPPRQRWRWRPSAPIGADSVVHVSADTPQRLPDAGDIVGEPPSVRVEASLECADQVPGVSIAMRSVTPTGRSDGSRTGCATVSTRLPVFHRRPVQGGPAVGRGDRDGRTVGRRLTVCEIVATFRAGNPDAGTGSRGTHAAKPGGEELMDDALVAYNAGRVDGAAGDRDPQIAEDPEVGADYRIGLLDGRIAAFHLIAEVRRILGVEGSLFDRPDDVTGA</sequence>
<proteinExistence type="predicted"/>
<dbReference type="Proteomes" id="UP001241758">
    <property type="component" value="Unassembled WGS sequence"/>
</dbReference>